<protein>
    <recommendedName>
        <fullName evidence="10">Cytochrome P450</fullName>
    </recommendedName>
</protein>
<gene>
    <name evidence="8" type="ORF">I7I51_04612</name>
</gene>
<evidence type="ECO:0000313" key="9">
    <source>
        <dbReference type="Proteomes" id="UP000663671"/>
    </source>
</evidence>
<proteinExistence type="inferred from homology"/>
<dbReference type="PANTHER" id="PTHR24305">
    <property type="entry name" value="CYTOCHROME P450"/>
    <property type="match status" value="1"/>
</dbReference>
<evidence type="ECO:0000256" key="3">
    <source>
        <dbReference type="ARBA" id="ARBA00023002"/>
    </source>
</evidence>
<dbReference type="PRINTS" id="PR00463">
    <property type="entry name" value="EP450I"/>
</dbReference>
<dbReference type="VEuPathDB" id="FungiDB:I7I51_04612"/>
<accession>A0A8A1M048</accession>
<dbReference type="Gene3D" id="1.10.630.10">
    <property type="entry name" value="Cytochrome P450"/>
    <property type="match status" value="1"/>
</dbReference>
<keyword evidence="5 6" id="KW-0349">Heme</keyword>
<evidence type="ECO:0000256" key="7">
    <source>
        <dbReference type="SAM" id="MobiDB-lite"/>
    </source>
</evidence>
<feature type="region of interest" description="Disordered" evidence="7">
    <location>
        <begin position="519"/>
        <end position="538"/>
    </location>
</feature>
<sequence length="538" mass="60818">MAPFHYAIMHLRSVHIVYQAVPPKAASACLGVFCLLLIVTSAKVVNRLFFSPFRKVPGPILAKLTGGWLLCVDLAGRRAMKVHKLHEKYGSVVQLGPNELSFSSAESIDIIYGTGTRFRKAPMYMTMGRPGVLHLSDPAAHKERRRLLNHAFSKQQLDDMEPEFRNSVKKMVARMERQGGEALDMKHWFKMYTLDNAGKAFLGATFGGLDSDESPRYVKDFDLFLLAWAFKSNFPIPAWFVQKIPHPKIKFVFDAEARIYQHGIDRFNEYIEKYGRVSQRRDLLTKMIGRKENDPDALADSDIAVEISNLCFAATDTTGTALVYLFWELARNPHLAERLRSEIADLPLVDGVIQHQSVSNVPFLEALIIEGLRAYPPLPSGLLREAPVGGCVIDGIYVPQGTIVSTHTWTTHHSPEYFPHPDKFDPSRWLEGNVCDGMKRLWMPFSKGPRNCLGRTMGLFEMKILIATLVRRFHISIDDTMRDDAMDITDHFLLIPKGDKCLLRFTPIKITAHGRFEEDRDADGEDVEGGLGISFQRT</sequence>
<evidence type="ECO:0000256" key="6">
    <source>
        <dbReference type="RuleBase" id="RU000461"/>
    </source>
</evidence>
<name>A0A8A1M048_AJECA</name>
<feature type="binding site" description="axial binding residue" evidence="5">
    <location>
        <position position="452"/>
    </location>
    <ligand>
        <name>heme</name>
        <dbReference type="ChEBI" id="CHEBI:30413"/>
    </ligand>
    <ligandPart>
        <name>Fe</name>
        <dbReference type="ChEBI" id="CHEBI:18248"/>
    </ligandPart>
</feature>
<keyword evidence="4 5" id="KW-0408">Iron</keyword>
<dbReference type="GO" id="GO:0005506">
    <property type="term" value="F:iron ion binding"/>
    <property type="evidence" value="ECO:0007669"/>
    <property type="project" value="InterPro"/>
</dbReference>
<dbReference type="PROSITE" id="PS00086">
    <property type="entry name" value="CYTOCHROME_P450"/>
    <property type="match status" value="1"/>
</dbReference>
<dbReference type="PANTHER" id="PTHR24305:SF218">
    <property type="entry name" value="P450, PUTATIVE (EUROFUNG)-RELATED"/>
    <property type="match status" value="1"/>
</dbReference>
<dbReference type="InterPro" id="IPR050121">
    <property type="entry name" value="Cytochrome_P450_monoxygenase"/>
</dbReference>
<evidence type="ECO:0000256" key="4">
    <source>
        <dbReference type="ARBA" id="ARBA00023004"/>
    </source>
</evidence>
<dbReference type="GO" id="GO:0020037">
    <property type="term" value="F:heme binding"/>
    <property type="evidence" value="ECO:0007669"/>
    <property type="project" value="InterPro"/>
</dbReference>
<dbReference type="Pfam" id="PF00067">
    <property type="entry name" value="p450"/>
    <property type="match status" value="1"/>
</dbReference>
<keyword evidence="2 5" id="KW-0479">Metal-binding</keyword>
<comment type="similarity">
    <text evidence="6">Belongs to the cytochrome P450 family.</text>
</comment>
<dbReference type="SUPFAM" id="SSF48264">
    <property type="entry name" value="Cytochrome P450"/>
    <property type="match status" value="1"/>
</dbReference>
<dbReference type="GO" id="GO:0004497">
    <property type="term" value="F:monooxygenase activity"/>
    <property type="evidence" value="ECO:0007669"/>
    <property type="project" value="UniProtKB-KW"/>
</dbReference>
<dbReference type="GO" id="GO:0016705">
    <property type="term" value="F:oxidoreductase activity, acting on paired donors, with incorporation or reduction of molecular oxygen"/>
    <property type="evidence" value="ECO:0007669"/>
    <property type="project" value="InterPro"/>
</dbReference>
<dbReference type="AlphaFoldDB" id="A0A8A1M048"/>
<evidence type="ECO:0008006" key="10">
    <source>
        <dbReference type="Google" id="ProtNLM"/>
    </source>
</evidence>
<keyword evidence="3 6" id="KW-0560">Oxidoreductase</keyword>
<feature type="compositionally biased region" description="Acidic residues" evidence="7">
    <location>
        <begin position="519"/>
        <end position="528"/>
    </location>
</feature>
<evidence type="ECO:0000256" key="1">
    <source>
        <dbReference type="ARBA" id="ARBA00001971"/>
    </source>
</evidence>
<comment type="cofactor">
    <cofactor evidence="1 5">
        <name>heme</name>
        <dbReference type="ChEBI" id="CHEBI:30413"/>
    </cofactor>
</comment>
<evidence type="ECO:0000256" key="5">
    <source>
        <dbReference type="PIRSR" id="PIRSR602401-1"/>
    </source>
</evidence>
<dbReference type="InterPro" id="IPR017972">
    <property type="entry name" value="Cyt_P450_CS"/>
</dbReference>
<organism evidence="8 9">
    <name type="scientific">Ajellomyces capsulatus</name>
    <name type="common">Darling's disease fungus</name>
    <name type="synonym">Histoplasma capsulatum</name>
    <dbReference type="NCBI Taxonomy" id="5037"/>
    <lineage>
        <taxon>Eukaryota</taxon>
        <taxon>Fungi</taxon>
        <taxon>Dikarya</taxon>
        <taxon>Ascomycota</taxon>
        <taxon>Pezizomycotina</taxon>
        <taxon>Eurotiomycetes</taxon>
        <taxon>Eurotiomycetidae</taxon>
        <taxon>Onygenales</taxon>
        <taxon>Ajellomycetaceae</taxon>
        <taxon>Histoplasma</taxon>
    </lineage>
</organism>
<dbReference type="InterPro" id="IPR002401">
    <property type="entry name" value="Cyt_P450_E_grp-I"/>
</dbReference>
<keyword evidence="6" id="KW-0503">Monooxygenase</keyword>
<dbReference type="CDD" id="cd11059">
    <property type="entry name" value="CYP_fungal"/>
    <property type="match status" value="1"/>
</dbReference>
<dbReference type="InterPro" id="IPR001128">
    <property type="entry name" value="Cyt_P450"/>
</dbReference>
<reference evidence="8" key="1">
    <citation type="submission" date="2021-01" db="EMBL/GenBank/DDBJ databases">
        <title>Chromosome-level genome assembly of a human fungal pathogen reveals clustering of transcriptionally co-regulated genes.</title>
        <authorList>
            <person name="Voorhies M."/>
            <person name="Cohen S."/>
            <person name="Shea T.P."/>
            <person name="Petrus S."/>
            <person name="Munoz J.F."/>
            <person name="Poplawski S."/>
            <person name="Goldman W.E."/>
            <person name="Michael T."/>
            <person name="Cuomo C.A."/>
            <person name="Sil A."/>
            <person name="Beyhan S."/>
        </authorList>
    </citation>
    <scope>NUCLEOTIDE SEQUENCE</scope>
    <source>
        <strain evidence="8">WU24</strain>
    </source>
</reference>
<evidence type="ECO:0000313" key="8">
    <source>
        <dbReference type="EMBL" id="QSS59816.1"/>
    </source>
</evidence>
<dbReference type="EMBL" id="CP069110">
    <property type="protein sequence ID" value="QSS59816.1"/>
    <property type="molecule type" value="Genomic_DNA"/>
</dbReference>
<dbReference type="OrthoDB" id="1470350at2759"/>
<evidence type="ECO:0000256" key="2">
    <source>
        <dbReference type="ARBA" id="ARBA00022723"/>
    </source>
</evidence>
<dbReference type="InterPro" id="IPR036396">
    <property type="entry name" value="Cyt_P450_sf"/>
</dbReference>
<dbReference type="Proteomes" id="UP000663671">
    <property type="component" value="Chromosome 4"/>
</dbReference>
<dbReference type="PRINTS" id="PR00385">
    <property type="entry name" value="P450"/>
</dbReference>